<dbReference type="VEuPathDB" id="VectorBase:AQUA014671"/>
<evidence type="ECO:0000313" key="1">
    <source>
        <dbReference type="EnsemblMetazoa" id="AQUA014671-PA"/>
    </source>
</evidence>
<keyword evidence="2" id="KW-1185">Reference proteome</keyword>
<name>A0A182XS55_ANOQN</name>
<protein>
    <submittedName>
        <fullName evidence="1">Uncharacterized protein</fullName>
    </submittedName>
</protein>
<reference evidence="1" key="1">
    <citation type="submission" date="2020-05" db="UniProtKB">
        <authorList>
            <consortium name="EnsemblMetazoa"/>
        </authorList>
    </citation>
    <scope>IDENTIFICATION</scope>
    <source>
        <strain evidence="1">SANGQUA</strain>
    </source>
</reference>
<dbReference type="AlphaFoldDB" id="A0A182XS55"/>
<organism evidence="1 2">
    <name type="scientific">Anopheles quadriannulatus</name>
    <name type="common">Mosquito</name>
    <dbReference type="NCBI Taxonomy" id="34691"/>
    <lineage>
        <taxon>Eukaryota</taxon>
        <taxon>Metazoa</taxon>
        <taxon>Ecdysozoa</taxon>
        <taxon>Arthropoda</taxon>
        <taxon>Hexapoda</taxon>
        <taxon>Insecta</taxon>
        <taxon>Pterygota</taxon>
        <taxon>Neoptera</taxon>
        <taxon>Endopterygota</taxon>
        <taxon>Diptera</taxon>
        <taxon>Nematocera</taxon>
        <taxon>Culicoidea</taxon>
        <taxon>Culicidae</taxon>
        <taxon>Anophelinae</taxon>
        <taxon>Anopheles</taxon>
    </lineage>
</organism>
<sequence>KIGGDIDRNQADWILDLATVDFTKGLNDHSREVFEKYKSSVLRVFDNNINSNKYSKEQVLVIKNARKIINNTSTEVLFERAQKGYDFKYEYKPSARGVGRPKIYRTENEE</sequence>
<dbReference type="EnsemblMetazoa" id="AQUA014671-RA">
    <property type="protein sequence ID" value="AQUA014671-PA"/>
    <property type="gene ID" value="AQUA014671"/>
</dbReference>
<proteinExistence type="predicted"/>
<accession>A0A182XS55</accession>
<dbReference type="Proteomes" id="UP000076407">
    <property type="component" value="Unassembled WGS sequence"/>
</dbReference>
<evidence type="ECO:0000313" key="2">
    <source>
        <dbReference type="Proteomes" id="UP000076407"/>
    </source>
</evidence>